<dbReference type="AlphaFoldDB" id="A0A2A3LW38"/>
<reference evidence="1 2" key="1">
    <citation type="submission" date="2017-09" db="EMBL/GenBank/DDBJ databases">
        <authorList>
            <person name="Ehlers B."/>
            <person name="Leendertz F.H."/>
        </authorList>
    </citation>
    <scope>NUCLEOTIDE SEQUENCE [LARGE SCALE GENOMIC DNA]</scope>
    <source>
        <strain evidence="1 2">DJ-1</strain>
    </source>
</reference>
<gene>
    <name evidence="1" type="ORF">CMV24_29505</name>
</gene>
<comment type="caution">
    <text evidence="1">The sequence shown here is derived from an EMBL/GenBank/DDBJ whole genome shotgun (WGS) entry which is preliminary data.</text>
</comment>
<protein>
    <submittedName>
        <fullName evidence="1">Uncharacterized protein</fullName>
    </submittedName>
</protein>
<sequence>MAGLNSMSQAARSAAMRGGMDGWGQVGGLPGQIRYHEPVDAKSRRRCNCGCRRRATYRCMANGVCLTMGCDLSMRRWVKEETRG</sequence>
<dbReference type="EMBL" id="NTME01000072">
    <property type="protein sequence ID" value="PBJ92003.1"/>
    <property type="molecule type" value="Genomic_DNA"/>
</dbReference>
<accession>A0A2A3LW38</accession>
<proteinExistence type="predicted"/>
<evidence type="ECO:0000313" key="2">
    <source>
        <dbReference type="Proteomes" id="UP000218102"/>
    </source>
</evidence>
<dbReference type="Proteomes" id="UP000218102">
    <property type="component" value="Unassembled WGS sequence"/>
</dbReference>
<evidence type="ECO:0000313" key="1">
    <source>
        <dbReference type="EMBL" id="PBJ92003.1"/>
    </source>
</evidence>
<organism evidence="1 2">
    <name type="scientific">Pseudomonas plecoglossicida</name>
    <dbReference type="NCBI Taxonomy" id="70775"/>
    <lineage>
        <taxon>Bacteria</taxon>
        <taxon>Pseudomonadati</taxon>
        <taxon>Pseudomonadota</taxon>
        <taxon>Gammaproteobacteria</taxon>
        <taxon>Pseudomonadales</taxon>
        <taxon>Pseudomonadaceae</taxon>
        <taxon>Pseudomonas</taxon>
    </lineage>
</organism>
<name>A0A2A3LW38_PSEDL</name>